<reference evidence="6 7" key="1">
    <citation type="submission" date="2020-08" db="EMBL/GenBank/DDBJ databases">
        <title>Genomic Encyclopedia of Type Strains, Phase IV (KMG-IV): sequencing the most valuable type-strain genomes for metagenomic binning, comparative biology and taxonomic classification.</title>
        <authorList>
            <person name="Goeker M."/>
        </authorList>
    </citation>
    <scope>NUCLEOTIDE SEQUENCE [LARGE SCALE GENOMIC DNA]</scope>
    <source>
        <strain evidence="6 7">DSM 16268</strain>
    </source>
</reference>
<comment type="caution">
    <text evidence="6">The sequence shown here is derived from an EMBL/GenBank/DDBJ whole genome shotgun (WGS) entry which is preliminary data.</text>
</comment>
<dbReference type="Proteomes" id="UP000523821">
    <property type="component" value="Unassembled WGS sequence"/>
</dbReference>
<dbReference type="RefSeq" id="WP_183858614.1">
    <property type="nucleotide sequence ID" value="NZ_JACHOO010000014.1"/>
</dbReference>
<dbReference type="InterPro" id="IPR006140">
    <property type="entry name" value="D-isomer_DH_NAD-bd"/>
</dbReference>
<organism evidence="6 7">
    <name type="scientific">Prosthecomicrobium pneumaticum</name>
    <dbReference type="NCBI Taxonomy" id="81895"/>
    <lineage>
        <taxon>Bacteria</taxon>
        <taxon>Pseudomonadati</taxon>
        <taxon>Pseudomonadota</taxon>
        <taxon>Alphaproteobacteria</taxon>
        <taxon>Hyphomicrobiales</taxon>
        <taxon>Kaistiaceae</taxon>
        <taxon>Prosthecomicrobium</taxon>
    </lineage>
</organism>
<dbReference type="Gene3D" id="3.40.50.720">
    <property type="entry name" value="NAD(P)-binding Rossmann-like Domain"/>
    <property type="match status" value="2"/>
</dbReference>
<dbReference type="GO" id="GO:0016616">
    <property type="term" value="F:oxidoreductase activity, acting on the CH-OH group of donors, NAD or NADP as acceptor"/>
    <property type="evidence" value="ECO:0007669"/>
    <property type="project" value="InterPro"/>
</dbReference>
<dbReference type="InterPro" id="IPR036291">
    <property type="entry name" value="NAD(P)-bd_dom_sf"/>
</dbReference>
<dbReference type="SUPFAM" id="SSF52283">
    <property type="entry name" value="Formate/glycerate dehydrogenase catalytic domain-like"/>
    <property type="match status" value="1"/>
</dbReference>
<dbReference type="EMBL" id="JACHOO010000014">
    <property type="protein sequence ID" value="MBB5755184.1"/>
    <property type="molecule type" value="Genomic_DNA"/>
</dbReference>
<evidence type="ECO:0000313" key="7">
    <source>
        <dbReference type="Proteomes" id="UP000523821"/>
    </source>
</evidence>
<proteinExistence type="inferred from homology"/>
<evidence type="ECO:0000256" key="3">
    <source>
        <dbReference type="RuleBase" id="RU003719"/>
    </source>
</evidence>
<dbReference type="InterPro" id="IPR006139">
    <property type="entry name" value="D-isomer_2_OHA_DH_cat_dom"/>
</dbReference>
<accession>A0A7W9L444</accession>
<evidence type="ECO:0000256" key="2">
    <source>
        <dbReference type="ARBA" id="ARBA00023027"/>
    </source>
</evidence>
<gene>
    <name evidence="6" type="ORF">GGQ63_004285</name>
</gene>
<name>A0A7W9L444_9HYPH</name>
<evidence type="ECO:0000259" key="5">
    <source>
        <dbReference type="Pfam" id="PF02826"/>
    </source>
</evidence>
<protein>
    <submittedName>
        <fullName evidence="6">Phosphoglycerate dehydrogenase-like enzyme</fullName>
    </submittedName>
</protein>
<keyword evidence="2" id="KW-0520">NAD</keyword>
<sequence length="324" mass="33507">MSSAIGLSARPTVVIAHPGAPLFRAALARRLPDVSVIEAPDRGALDAAIGEADVLLVSGLWRDDLLDRAPRLRLVQSVSSGMERYPAALLEARGVALASARGSNARAVAEHALALTLALLRRLPEAVAGKTGRLWPPAVAAPDARIGEIADSTVLVVGLGEIGDHLAAMLKALGARVIGVRRHPEAGAGAADRVVGFEAIGTVLPQADVVVLTCPLTETTRGLIGRAALAAMKPGAGLVNVARGACVDETALADALAERRIAAAALDVFTTEPLPPDSPFWSLDNLLLTPHRAGETPRAEERIAALLAENINRLQRGEAPVNGA</sequence>
<dbReference type="PANTHER" id="PTHR43333">
    <property type="entry name" value="2-HACID_DH_C DOMAIN-CONTAINING PROTEIN"/>
    <property type="match status" value="1"/>
</dbReference>
<dbReference type="Pfam" id="PF00389">
    <property type="entry name" value="2-Hacid_dh"/>
    <property type="match status" value="1"/>
</dbReference>
<keyword evidence="1 3" id="KW-0560">Oxidoreductase</keyword>
<evidence type="ECO:0000256" key="1">
    <source>
        <dbReference type="ARBA" id="ARBA00023002"/>
    </source>
</evidence>
<comment type="similarity">
    <text evidence="3">Belongs to the D-isomer specific 2-hydroxyacid dehydrogenase family.</text>
</comment>
<evidence type="ECO:0000259" key="4">
    <source>
        <dbReference type="Pfam" id="PF00389"/>
    </source>
</evidence>
<dbReference type="CDD" id="cd05300">
    <property type="entry name" value="2-Hacid_dh_1"/>
    <property type="match status" value="1"/>
</dbReference>
<dbReference type="SUPFAM" id="SSF51735">
    <property type="entry name" value="NAD(P)-binding Rossmann-fold domains"/>
    <property type="match status" value="1"/>
</dbReference>
<keyword evidence="7" id="KW-1185">Reference proteome</keyword>
<dbReference type="GO" id="GO:0051287">
    <property type="term" value="F:NAD binding"/>
    <property type="evidence" value="ECO:0007669"/>
    <property type="project" value="InterPro"/>
</dbReference>
<dbReference type="Pfam" id="PF02826">
    <property type="entry name" value="2-Hacid_dh_C"/>
    <property type="match status" value="1"/>
</dbReference>
<evidence type="ECO:0000313" key="6">
    <source>
        <dbReference type="EMBL" id="MBB5755184.1"/>
    </source>
</evidence>
<feature type="domain" description="D-isomer specific 2-hydroxyacid dehydrogenase NAD-binding" evidence="5">
    <location>
        <begin position="113"/>
        <end position="293"/>
    </location>
</feature>
<dbReference type="PANTHER" id="PTHR43333:SF1">
    <property type="entry name" value="D-ISOMER SPECIFIC 2-HYDROXYACID DEHYDROGENASE NAD-BINDING DOMAIN-CONTAINING PROTEIN"/>
    <property type="match status" value="1"/>
</dbReference>
<feature type="domain" description="D-isomer specific 2-hydroxyacid dehydrogenase catalytic" evidence="4">
    <location>
        <begin position="25"/>
        <end position="321"/>
    </location>
</feature>
<dbReference type="AlphaFoldDB" id="A0A7W9L444"/>